<keyword evidence="5" id="KW-1185">Reference proteome</keyword>
<feature type="region of interest" description="Disordered" evidence="2">
    <location>
        <begin position="208"/>
        <end position="232"/>
    </location>
</feature>
<evidence type="ECO:0000259" key="3">
    <source>
        <dbReference type="PROSITE" id="PS51532"/>
    </source>
</evidence>
<dbReference type="PANTHER" id="PTHR12175">
    <property type="entry name" value="AD039 HT014 THIOREDOXIN FAMILY TRP26"/>
    <property type="match status" value="1"/>
</dbReference>
<dbReference type="Pfam" id="PF06201">
    <property type="entry name" value="PITH"/>
    <property type="match status" value="1"/>
</dbReference>
<dbReference type="Gene3D" id="2.60.120.470">
    <property type="entry name" value="PITH domain"/>
    <property type="match status" value="1"/>
</dbReference>
<dbReference type="InterPro" id="IPR045099">
    <property type="entry name" value="PITH1-like"/>
</dbReference>
<gene>
    <name evidence="4" type="ORF">GLX27_002934</name>
</gene>
<protein>
    <recommendedName>
        <fullName evidence="3">PITH domain-containing protein</fullName>
    </recommendedName>
</protein>
<proteinExistence type="inferred from homology"/>
<feature type="compositionally biased region" description="Basic and acidic residues" evidence="2">
    <location>
        <begin position="214"/>
        <end position="232"/>
    </location>
</feature>
<dbReference type="SUPFAM" id="SSF49785">
    <property type="entry name" value="Galactose-binding domain-like"/>
    <property type="match status" value="1"/>
</dbReference>
<dbReference type="InterPro" id="IPR037047">
    <property type="entry name" value="PITH_dom_sf"/>
</dbReference>
<dbReference type="EMBL" id="CP046236">
    <property type="protein sequence ID" value="WFD48266.1"/>
    <property type="molecule type" value="Genomic_DNA"/>
</dbReference>
<name>A0ABY8ERP7_MALFU</name>
<organism evidence="4 5">
    <name type="scientific">Malassezia furfur</name>
    <name type="common">Pityriasis versicolor infection agent</name>
    <name type="synonym">Pityrosporum furfur</name>
    <dbReference type="NCBI Taxonomy" id="55194"/>
    <lineage>
        <taxon>Eukaryota</taxon>
        <taxon>Fungi</taxon>
        <taxon>Dikarya</taxon>
        <taxon>Basidiomycota</taxon>
        <taxon>Ustilaginomycotina</taxon>
        <taxon>Malasseziomycetes</taxon>
        <taxon>Malasseziales</taxon>
        <taxon>Malasseziaceae</taxon>
        <taxon>Malassezia</taxon>
    </lineage>
</organism>
<feature type="domain" description="PITH" evidence="3">
    <location>
        <begin position="33"/>
        <end position="211"/>
    </location>
</feature>
<evidence type="ECO:0000313" key="4">
    <source>
        <dbReference type="EMBL" id="WFD48266.1"/>
    </source>
</evidence>
<evidence type="ECO:0000313" key="5">
    <source>
        <dbReference type="Proteomes" id="UP000818624"/>
    </source>
</evidence>
<evidence type="ECO:0000256" key="1">
    <source>
        <dbReference type="ARBA" id="ARBA00025788"/>
    </source>
</evidence>
<sequence>MGAAAACALLHPTMSCSHEHHHACGHAHDDEDHVRPGEGQQDSLYASIDRDNVSALNERVDGSARGIVRPFDERMRTDQVLESDVDDELIIHVPFTGSVQLRALVLRSGPGPSTPRAIHLYKNRESLDFDEAADGKPNQKLESIPDSSDVVEIPLLAARFPDVQSITLYVPGALRAAEGADPRTSISYLGFRGASRASQRGGPAQIVYEAAPRTADHPVRGTADAARHENDT</sequence>
<accession>A0ABY8ERP7</accession>
<dbReference type="PROSITE" id="PS51532">
    <property type="entry name" value="PITH"/>
    <property type="match status" value="1"/>
</dbReference>
<reference evidence="4 5" key="1">
    <citation type="journal article" date="2020" name="Elife">
        <title>Loss of centromere function drives karyotype evolution in closely related Malassezia species.</title>
        <authorList>
            <person name="Sankaranarayanan S.R."/>
            <person name="Ianiri G."/>
            <person name="Coelho M.A."/>
            <person name="Reza M.H."/>
            <person name="Thimmappa B.C."/>
            <person name="Ganguly P."/>
            <person name="Vadnala R.N."/>
            <person name="Sun S."/>
            <person name="Siddharthan R."/>
            <person name="Tellgren-Roth C."/>
            <person name="Dawson T.L."/>
            <person name="Heitman J."/>
            <person name="Sanyal K."/>
        </authorList>
    </citation>
    <scope>NUCLEOTIDE SEQUENCE [LARGE SCALE GENOMIC DNA]</scope>
    <source>
        <strain evidence="4">CBS14141</strain>
    </source>
</reference>
<comment type="similarity">
    <text evidence="1">Belongs to the PITHD1 family.</text>
</comment>
<dbReference type="PANTHER" id="PTHR12175:SF1">
    <property type="entry name" value="PITH DOMAIN-CONTAINING PROTEIN 1"/>
    <property type="match status" value="1"/>
</dbReference>
<dbReference type="InterPro" id="IPR010400">
    <property type="entry name" value="PITH_dom"/>
</dbReference>
<evidence type="ECO:0000256" key="2">
    <source>
        <dbReference type="SAM" id="MobiDB-lite"/>
    </source>
</evidence>
<dbReference type="Proteomes" id="UP000818624">
    <property type="component" value="Chromosome 3"/>
</dbReference>
<dbReference type="InterPro" id="IPR008979">
    <property type="entry name" value="Galactose-bd-like_sf"/>
</dbReference>